<evidence type="ECO:0000259" key="3">
    <source>
        <dbReference type="PROSITE" id="PS50102"/>
    </source>
</evidence>
<dbReference type="EMBL" id="LR999458">
    <property type="protein sequence ID" value="CAE6238804.1"/>
    <property type="molecule type" value="Genomic_DNA"/>
</dbReference>
<dbReference type="SUPFAM" id="SSF54928">
    <property type="entry name" value="RNA-binding domain, RBD"/>
    <property type="match status" value="1"/>
</dbReference>
<protein>
    <recommendedName>
        <fullName evidence="3">RRM domain-containing protein</fullName>
    </recommendedName>
</protein>
<feature type="domain" description="RRM" evidence="3">
    <location>
        <begin position="12"/>
        <end position="100"/>
    </location>
</feature>
<proteinExistence type="predicted"/>
<dbReference type="SMART" id="SM00360">
    <property type="entry name" value="RRM"/>
    <property type="match status" value="1"/>
</dbReference>
<dbReference type="PROSITE" id="PS50102">
    <property type="entry name" value="RRM"/>
    <property type="match status" value="1"/>
</dbReference>
<dbReference type="InterPro" id="IPR012677">
    <property type="entry name" value="Nucleotide-bd_a/b_plait_sf"/>
</dbReference>
<dbReference type="AlphaFoldDB" id="A0A8S2B7V4"/>
<sequence length="222" mass="25267">MSQHGNFDTTFTKIFVENLPWTTRQEGLVNFFKRFGEIIHANIVFYRKTDRSKGYGFVTFKDAESARNACKNPNPTIDGRVTNCKLASLGAKVKPNQSKIIPLAHDDLCFRSPSFCQNLQQPSNSPQPVTTNPRPQWNQVCPQHPQQHCCNSPQHYLQYNPQYVPVSYKHYHLVDDTNQCYWLHQSINAVNGESSSLQATGTLTEFLATQGSSLSRSRDRQS</sequence>
<evidence type="ECO:0000256" key="1">
    <source>
        <dbReference type="ARBA" id="ARBA00022884"/>
    </source>
</evidence>
<evidence type="ECO:0000313" key="5">
    <source>
        <dbReference type="Proteomes" id="UP000682877"/>
    </source>
</evidence>
<dbReference type="GO" id="GO:0003723">
    <property type="term" value="F:RNA binding"/>
    <property type="evidence" value="ECO:0007669"/>
    <property type="project" value="UniProtKB-UniRule"/>
</dbReference>
<evidence type="ECO:0000313" key="4">
    <source>
        <dbReference type="EMBL" id="CAE6238804.1"/>
    </source>
</evidence>
<dbReference type="InterPro" id="IPR000504">
    <property type="entry name" value="RRM_dom"/>
</dbReference>
<accession>A0A8S2B7V4</accession>
<dbReference type="PANTHER" id="PTHR11176">
    <property type="entry name" value="BOULE-RELATED"/>
    <property type="match status" value="1"/>
</dbReference>
<dbReference type="InterPro" id="IPR035979">
    <property type="entry name" value="RBD_domain_sf"/>
</dbReference>
<keyword evidence="1 2" id="KW-0694">RNA-binding</keyword>
<dbReference type="Gene3D" id="3.30.70.330">
    <property type="match status" value="1"/>
</dbReference>
<dbReference type="Pfam" id="PF00076">
    <property type="entry name" value="RRM_1"/>
    <property type="match status" value="1"/>
</dbReference>
<organism evidence="4 5">
    <name type="scientific">Arabidopsis arenosa</name>
    <name type="common">Sand rock-cress</name>
    <name type="synonym">Cardaminopsis arenosa</name>
    <dbReference type="NCBI Taxonomy" id="38785"/>
    <lineage>
        <taxon>Eukaryota</taxon>
        <taxon>Viridiplantae</taxon>
        <taxon>Streptophyta</taxon>
        <taxon>Embryophyta</taxon>
        <taxon>Tracheophyta</taxon>
        <taxon>Spermatophyta</taxon>
        <taxon>Magnoliopsida</taxon>
        <taxon>eudicotyledons</taxon>
        <taxon>Gunneridae</taxon>
        <taxon>Pentapetalae</taxon>
        <taxon>rosids</taxon>
        <taxon>malvids</taxon>
        <taxon>Brassicales</taxon>
        <taxon>Brassicaceae</taxon>
        <taxon>Camelineae</taxon>
        <taxon>Arabidopsis</taxon>
    </lineage>
</organism>
<name>A0A8S2B7V4_ARAAE</name>
<reference evidence="4" key="1">
    <citation type="submission" date="2021-01" db="EMBL/GenBank/DDBJ databases">
        <authorList>
            <person name="Bezrukov I."/>
        </authorList>
    </citation>
    <scope>NUCLEOTIDE SEQUENCE</scope>
</reference>
<evidence type="ECO:0000256" key="2">
    <source>
        <dbReference type="PROSITE-ProRule" id="PRU00176"/>
    </source>
</evidence>
<keyword evidence="5" id="KW-1185">Reference proteome</keyword>
<gene>
    <name evidence="4" type="ORF">AARE701A_LOCUS21423</name>
</gene>
<dbReference type="Proteomes" id="UP000682877">
    <property type="component" value="Chromosome 8"/>
</dbReference>